<dbReference type="Pfam" id="PF13300">
    <property type="entry name" value="DUF4078"/>
    <property type="match status" value="1"/>
</dbReference>
<feature type="region of interest" description="Disordered" evidence="3">
    <location>
        <begin position="121"/>
        <end position="183"/>
    </location>
</feature>
<dbReference type="EMBL" id="CAJVPS010000596">
    <property type="protein sequence ID" value="CAG8497185.1"/>
    <property type="molecule type" value="Genomic_DNA"/>
</dbReference>
<dbReference type="OrthoDB" id="333551at2759"/>
<proteinExistence type="predicted"/>
<evidence type="ECO:0000256" key="2">
    <source>
        <dbReference type="SAM" id="Coils"/>
    </source>
</evidence>
<evidence type="ECO:0000313" key="6">
    <source>
        <dbReference type="Proteomes" id="UP000789508"/>
    </source>
</evidence>
<feature type="coiled-coil region" evidence="2">
    <location>
        <begin position="234"/>
        <end position="271"/>
    </location>
</feature>
<dbReference type="GO" id="GO:0005634">
    <property type="term" value="C:nucleus"/>
    <property type="evidence" value="ECO:0007669"/>
    <property type="project" value="TreeGrafter"/>
</dbReference>
<organism evidence="5 6">
    <name type="scientific">Ambispora leptoticha</name>
    <dbReference type="NCBI Taxonomy" id="144679"/>
    <lineage>
        <taxon>Eukaryota</taxon>
        <taxon>Fungi</taxon>
        <taxon>Fungi incertae sedis</taxon>
        <taxon>Mucoromycota</taxon>
        <taxon>Glomeromycotina</taxon>
        <taxon>Glomeromycetes</taxon>
        <taxon>Archaeosporales</taxon>
        <taxon>Ambisporaceae</taxon>
        <taxon>Ambispora</taxon>
    </lineage>
</organism>
<evidence type="ECO:0000259" key="4">
    <source>
        <dbReference type="Pfam" id="PF25449"/>
    </source>
</evidence>
<sequence>MQSSRNAIDISSASVVDLKAELFKQKEEFKQQKAAAGDKPISAASRLRGKKLGAWAQNKGVSERAKRDQAALDEDGEPTLEASRIALEKKAKLYDKLKKTGIEDETLAEEILVDFDRKAFEEVSDDNDKDENDKQDEKNEEDPWVEYVDEFGRTRVARKSQVPKEPSPPLPSSSNNMSLEDDNEYQPTMMSADMYMEQERLRWEKEALEELKRGPQHYDETKEIRTKGVGFYRFSKDEQERQEQMRALKEMRNETLQKRALKQNIKDKRKLQLEARMALVRAKKLKTTEASSSTTTVISETSADNIVNKLLHSSSPTISNDNMVLLQTSAESEVYEEDNEKAVIDLLASIRKQVSTASTGTVEKTFRGAAKLHDVPTGRDTSLWVFGCIVSSVV</sequence>
<dbReference type="Proteomes" id="UP000789508">
    <property type="component" value="Unassembled WGS sequence"/>
</dbReference>
<feature type="domain" description="CCDC174 alpha/beta GRSR" evidence="4">
    <location>
        <begin position="144"/>
        <end position="164"/>
    </location>
</feature>
<accession>A0A9N8ZIS5</accession>
<dbReference type="PANTHER" id="PTHR15885">
    <property type="entry name" value="COILED-COIL DOMAIN-CONTAINING PROTEIN 174"/>
    <property type="match status" value="1"/>
</dbReference>
<name>A0A9N8ZIS5_9GLOM</name>
<evidence type="ECO:0000313" key="5">
    <source>
        <dbReference type="EMBL" id="CAG8497185.1"/>
    </source>
</evidence>
<comment type="caution">
    <text evidence="5">The sequence shown here is derived from an EMBL/GenBank/DDBJ whole genome shotgun (WGS) entry which is preliminary data.</text>
</comment>
<dbReference type="InterPro" id="IPR025066">
    <property type="entry name" value="CCDC174-like"/>
</dbReference>
<dbReference type="AlphaFoldDB" id="A0A9N8ZIS5"/>
<protein>
    <submittedName>
        <fullName evidence="5">5793_t:CDS:1</fullName>
    </submittedName>
</protein>
<dbReference type="Pfam" id="PF25449">
    <property type="entry name" value="CCDC174_GRSR"/>
    <property type="match status" value="1"/>
</dbReference>
<gene>
    <name evidence="5" type="ORF">ALEPTO_LOCUS3293</name>
</gene>
<keyword evidence="6" id="KW-1185">Reference proteome</keyword>
<dbReference type="InterPro" id="IPR057464">
    <property type="entry name" value="CCDC174_GRSR"/>
</dbReference>
<feature type="compositionally biased region" description="Acidic residues" evidence="3">
    <location>
        <begin position="138"/>
        <end position="149"/>
    </location>
</feature>
<dbReference type="PANTHER" id="PTHR15885:SF1">
    <property type="entry name" value="COILED-COIL DOMAIN-CONTAINING PROTEIN 174"/>
    <property type="match status" value="1"/>
</dbReference>
<feature type="compositionally biased region" description="Basic and acidic residues" evidence="3">
    <location>
        <begin position="61"/>
        <end position="70"/>
    </location>
</feature>
<feature type="region of interest" description="Disordered" evidence="3">
    <location>
        <begin position="58"/>
        <end position="78"/>
    </location>
</feature>
<reference evidence="5" key="1">
    <citation type="submission" date="2021-06" db="EMBL/GenBank/DDBJ databases">
        <authorList>
            <person name="Kallberg Y."/>
            <person name="Tangrot J."/>
            <person name="Rosling A."/>
        </authorList>
    </citation>
    <scope>NUCLEOTIDE SEQUENCE</scope>
    <source>
        <strain evidence="5">FL130A</strain>
    </source>
</reference>
<evidence type="ECO:0000256" key="3">
    <source>
        <dbReference type="SAM" id="MobiDB-lite"/>
    </source>
</evidence>
<keyword evidence="1 2" id="KW-0175">Coiled coil</keyword>
<evidence type="ECO:0000256" key="1">
    <source>
        <dbReference type="ARBA" id="ARBA00023054"/>
    </source>
</evidence>